<dbReference type="EMBL" id="MSZS01000007">
    <property type="protein sequence ID" value="PKX90610.1"/>
    <property type="molecule type" value="Genomic_DNA"/>
</dbReference>
<feature type="region of interest" description="Disordered" evidence="1">
    <location>
        <begin position="1"/>
        <end position="71"/>
    </location>
</feature>
<dbReference type="OrthoDB" id="1577640at2759"/>
<comment type="caution">
    <text evidence="2">The sequence shown here is derived from an EMBL/GenBank/DDBJ whole genome shotgun (WGS) entry which is preliminary data.</text>
</comment>
<name>A0A2I1BZ08_ASPN1</name>
<feature type="compositionally biased region" description="Polar residues" evidence="1">
    <location>
        <begin position="21"/>
        <end position="33"/>
    </location>
</feature>
<dbReference type="Pfam" id="PF23397">
    <property type="entry name" value="DUF7104"/>
    <property type="match status" value="5"/>
</dbReference>
<sequence>MALTRLFKRTTAPKPTKPVQRISTASTTQTPGVITSLIAPPEPPRTSSTDSVKEAGSESEHTASDGDDDGLDSFLTEYSGVFRQAMVKDAARSSDIRARVCQVLRQRPTLTIHPKGVEEAARIWDPEMMALLLETQGRKVHLLSTVIQAAVANEQSGVEIMRMFQDRGAPIRITQQVVVAAYRNEACGREILIQLLDNPNIPIGARGVQIIAKVFDVELMRSLLAGRPSIWISEGILAGAARNKQGRQLLQLLLTPSREVQDTERIFVAAARNEECGLEIIHFLIEYGLEIPANEKVWQSAAGHEKNGREILDLLLAHQGRVVDSEGVILAAAANTESGKRIIELLLEYGCCELVLTDAMILAATHNTRDGKEIIDLFLDHSQNDIRFTERTAPSFVQSSVPEWPWGERKSGLYDAVFNVLNGKHKDRVWFTAEAMVYIVSEGTRDLICGLLDKLGERVSITEEVIEAAPHVTIVQRLLKHTPSVQVTERAVILAAERWSGAEIIRAFTEHSNKLPVTPEAIEAAVKDVFFSEKTVKALLERSPSVGITEKAIATVTGPDYVDSRSMFDIFIAECKGEIRLNLQRGTEYLVARLLSGVMELPLLDPR</sequence>
<keyword evidence="3" id="KW-1185">Reference proteome</keyword>
<organism evidence="2 3">
    <name type="scientific">Aspergillus novofumigatus (strain IBT 16806)</name>
    <dbReference type="NCBI Taxonomy" id="1392255"/>
    <lineage>
        <taxon>Eukaryota</taxon>
        <taxon>Fungi</taxon>
        <taxon>Dikarya</taxon>
        <taxon>Ascomycota</taxon>
        <taxon>Pezizomycotina</taxon>
        <taxon>Eurotiomycetes</taxon>
        <taxon>Eurotiomycetidae</taxon>
        <taxon>Eurotiales</taxon>
        <taxon>Aspergillaceae</taxon>
        <taxon>Aspergillus</taxon>
        <taxon>Aspergillus subgen. Fumigati</taxon>
    </lineage>
</organism>
<dbReference type="InterPro" id="IPR055530">
    <property type="entry name" value="DUF7104"/>
</dbReference>
<dbReference type="GeneID" id="36528834"/>
<evidence type="ECO:0000313" key="2">
    <source>
        <dbReference type="EMBL" id="PKX90610.1"/>
    </source>
</evidence>
<dbReference type="VEuPathDB" id="FungiDB:P174DRAFT_266817"/>
<proteinExistence type="predicted"/>
<reference evidence="3" key="1">
    <citation type="journal article" date="2018" name="Proc. Natl. Acad. Sci. U.S.A.">
        <title>Linking secondary metabolites to gene clusters through genome sequencing of six diverse Aspergillus species.</title>
        <authorList>
            <person name="Kaerboelling I."/>
            <person name="Vesth T.C."/>
            <person name="Frisvad J.C."/>
            <person name="Nybo J.L."/>
            <person name="Theobald S."/>
            <person name="Kuo A."/>
            <person name="Bowyer P."/>
            <person name="Matsuda Y."/>
            <person name="Mondo S."/>
            <person name="Lyhne E.K."/>
            <person name="Kogle M.E."/>
            <person name="Clum A."/>
            <person name="Lipzen A."/>
            <person name="Salamov A."/>
            <person name="Ngan C.Y."/>
            <person name="Daum C."/>
            <person name="Chiniquy J."/>
            <person name="Barry K."/>
            <person name="LaButti K."/>
            <person name="Haridas S."/>
            <person name="Simmons B.A."/>
            <person name="Magnuson J.K."/>
            <person name="Mortensen U.H."/>
            <person name="Larsen T.O."/>
            <person name="Grigoriev I.V."/>
            <person name="Baker S.E."/>
            <person name="Andersen M.R."/>
        </authorList>
    </citation>
    <scope>NUCLEOTIDE SEQUENCE [LARGE SCALE GENOMIC DNA]</scope>
    <source>
        <strain evidence="3">IBT 16806</strain>
    </source>
</reference>
<evidence type="ECO:0000313" key="3">
    <source>
        <dbReference type="Proteomes" id="UP000234474"/>
    </source>
</evidence>
<dbReference type="RefSeq" id="XP_024679205.1">
    <property type="nucleotide sequence ID" value="XM_024821508.1"/>
</dbReference>
<protein>
    <recommendedName>
        <fullName evidence="4">Ankyrin repeat protein</fullName>
    </recommendedName>
</protein>
<feature type="compositionally biased region" description="Basic and acidic residues" evidence="1">
    <location>
        <begin position="51"/>
        <end position="64"/>
    </location>
</feature>
<evidence type="ECO:0008006" key="4">
    <source>
        <dbReference type="Google" id="ProtNLM"/>
    </source>
</evidence>
<accession>A0A2I1BZ08</accession>
<evidence type="ECO:0000256" key="1">
    <source>
        <dbReference type="SAM" id="MobiDB-lite"/>
    </source>
</evidence>
<dbReference type="Proteomes" id="UP000234474">
    <property type="component" value="Unassembled WGS sequence"/>
</dbReference>
<dbReference type="AlphaFoldDB" id="A0A2I1BZ08"/>
<gene>
    <name evidence="2" type="ORF">P174DRAFT_266817</name>
</gene>